<proteinExistence type="predicted"/>
<reference evidence="1 2" key="1">
    <citation type="journal article" date="2015" name="Genome Announc.">
        <title>Expanding the biotechnology potential of lactobacilli through comparative genomics of 213 strains and associated genera.</title>
        <authorList>
            <person name="Sun Z."/>
            <person name="Harris H.M."/>
            <person name="McCann A."/>
            <person name="Guo C."/>
            <person name="Argimon S."/>
            <person name="Zhang W."/>
            <person name="Yang X."/>
            <person name="Jeffery I.B."/>
            <person name="Cooney J.C."/>
            <person name="Kagawa T.F."/>
            <person name="Liu W."/>
            <person name="Song Y."/>
            <person name="Salvetti E."/>
            <person name="Wrobel A."/>
            <person name="Rasinkangas P."/>
            <person name="Parkhill J."/>
            <person name="Rea M.C."/>
            <person name="O'Sullivan O."/>
            <person name="Ritari J."/>
            <person name="Douillard F.P."/>
            <person name="Paul Ross R."/>
            <person name="Yang R."/>
            <person name="Briner A.E."/>
            <person name="Felis G.E."/>
            <person name="de Vos W.M."/>
            <person name="Barrangou R."/>
            <person name="Klaenhammer T.R."/>
            <person name="Caufield P.W."/>
            <person name="Cui Y."/>
            <person name="Zhang H."/>
            <person name="O'Toole P.W."/>
        </authorList>
    </citation>
    <scope>NUCLEOTIDE SEQUENCE [LARGE SCALE GENOMIC DNA]</scope>
    <source>
        <strain evidence="1 2">DSM 18527</strain>
    </source>
</reference>
<dbReference type="eggNOG" id="COG4838">
    <property type="taxonomic scope" value="Bacteria"/>
</dbReference>
<dbReference type="STRING" id="1423734.FC83_GL002482"/>
<dbReference type="OrthoDB" id="2135235at2"/>
<accession>X0PDE0</accession>
<dbReference type="InterPro" id="IPR009983">
    <property type="entry name" value="UPF0358"/>
</dbReference>
<dbReference type="PATRIC" id="fig|1423734.3.peg.2517"/>
<dbReference type="AlphaFoldDB" id="X0PDE0"/>
<dbReference type="Proteomes" id="UP000051236">
    <property type="component" value="Unassembled WGS sequence"/>
</dbReference>
<dbReference type="EMBL" id="AZGA01000002">
    <property type="protein sequence ID" value="KRM36608.1"/>
    <property type="molecule type" value="Genomic_DNA"/>
</dbReference>
<dbReference type="Pfam" id="PF07408">
    <property type="entry name" value="DUF1507"/>
    <property type="match status" value="1"/>
</dbReference>
<dbReference type="Gene3D" id="1.10.287.750">
    <property type="entry name" value="SO2669-like"/>
    <property type="match status" value="1"/>
</dbReference>
<keyword evidence="2" id="KW-1185">Reference proteome</keyword>
<dbReference type="SUPFAM" id="SSF140404">
    <property type="entry name" value="EF2458-like"/>
    <property type="match status" value="1"/>
</dbReference>
<name>X0PDE0_9LACO</name>
<gene>
    <name evidence="1" type="ORF">FC83_GL002482</name>
</gene>
<organism evidence="1 2">
    <name type="scientific">Agrilactobacillus composti DSM 18527 = JCM 14202</name>
    <dbReference type="NCBI Taxonomy" id="1423734"/>
    <lineage>
        <taxon>Bacteria</taxon>
        <taxon>Bacillati</taxon>
        <taxon>Bacillota</taxon>
        <taxon>Bacilli</taxon>
        <taxon>Lactobacillales</taxon>
        <taxon>Lactobacillaceae</taxon>
        <taxon>Agrilactobacillus</taxon>
    </lineage>
</organism>
<comment type="caution">
    <text evidence="1">The sequence shown here is derived from an EMBL/GenBank/DDBJ whole genome shotgun (WGS) entry which is preliminary data.</text>
</comment>
<evidence type="ECO:0000313" key="2">
    <source>
        <dbReference type="Proteomes" id="UP000051236"/>
    </source>
</evidence>
<evidence type="ECO:0000313" key="1">
    <source>
        <dbReference type="EMBL" id="KRM36608.1"/>
    </source>
</evidence>
<dbReference type="RefSeq" id="WP_035451613.1">
    <property type="nucleotide sequence ID" value="NZ_AZGA01000002.1"/>
</dbReference>
<sequence>MENLKAQTGLAILKADGDKIRQDLLGQFDDLCLMQCPIIEEIIDTQMLVYSNKVDFAKRCGLISNQVAQELVNDLGLEIEALYQAITKKQAAHSKQRD</sequence>
<protein>
    <submittedName>
        <fullName evidence="1">Uncharacterized protein</fullName>
    </submittedName>
</protein>
<dbReference type="InterPro" id="IPR036270">
    <property type="entry name" value="UPF0358_sf"/>
</dbReference>